<dbReference type="Pfam" id="PF00483">
    <property type="entry name" value="NTP_transferase"/>
    <property type="match status" value="1"/>
</dbReference>
<reference evidence="3 4" key="1">
    <citation type="journal article" date="2024" name="Int. J. Syst. Evol. Microbiol.">
        <title>Paenibacillus hexagrammi sp. nov., a novel bacterium isolated from the gut content of Hexagrammos agrammus.</title>
        <authorList>
            <person name="Jung H.K."/>
            <person name="Kim D.G."/>
            <person name="Zin H."/>
            <person name="Park J."/>
            <person name="Jung H."/>
            <person name="Kim Y.O."/>
            <person name="Kong H.J."/>
            <person name="Kim J.W."/>
            <person name="Kim Y.S."/>
        </authorList>
    </citation>
    <scope>NUCLEOTIDE SEQUENCE [LARGE SCALE GENOMIC DNA]</scope>
    <source>
        <strain evidence="3 4">YPD9-1</strain>
    </source>
</reference>
<evidence type="ECO:0000313" key="3">
    <source>
        <dbReference type="EMBL" id="UJF32111.1"/>
    </source>
</evidence>
<dbReference type="InterPro" id="IPR029044">
    <property type="entry name" value="Nucleotide-diphossugar_trans"/>
</dbReference>
<keyword evidence="4" id="KW-1185">Reference proteome</keyword>
<dbReference type="Proteomes" id="UP001649230">
    <property type="component" value="Chromosome"/>
</dbReference>
<keyword evidence="3" id="KW-0808">Transferase</keyword>
<dbReference type="EMBL" id="CP090978">
    <property type="protein sequence ID" value="UJF32111.1"/>
    <property type="molecule type" value="Genomic_DNA"/>
</dbReference>
<sequence length="345" mass="39401">MKVVIMAGGKGLRFWPRSVDSKPKQFLALTSHESMLQQTYQRFLKYVDARDIYVVAGSSYLELIYEQLPCLEKDHVIVEPDQRDTGPCIALTARFFLKEGLDEVLITAPSDQYIPEDDALWEALLKAERLASENETIVTLGIVPTRPETGYGYIRTFPGQTGGYAFRVDTFMEKPNEQKAKELFQQSDTYWNSGICIWKPSTIAHYLRLYQSDLWEQLYGAEDNLEEVYASMPRISVDYAILEKAHTIYTIPVDFIWDDIGSWTSLERVFSTDDNGNLLFGDVYGQNVNDSIIYTDHQTVIAIGIEDLIVVSTKDGLLVCRKSEEQKIKNVIKSMEPTLVKEKDQ</sequence>
<gene>
    <name evidence="3" type="ORF">L0M14_20585</name>
</gene>
<dbReference type="CDD" id="cd02509">
    <property type="entry name" value="GDP-M1P_Guanylyltransferase"/>
    <property type="match status" value="1"/>
</dbReference>
<dbReference type="GO" id="GO:0016740">
    <property type="term" value="F:transferase activity"/>
    <property type="evidence" value="ECO:0007669"/>
    <property type="project" value="UniProtKB-KW"/>
</dbReference>
<proteinExistence type="predicted"/>
<dbReference type="PANTHER" id="PTHR46390:SF1">
    <property type="entry name" value="MANNOSE-1-PHOSPHATE GUANYLYLTRANSFERASE"/>
    <property type="match status" value="1"/>
</dbReference>
<dbReference type="Pfam" id="PF22640">
    <property type="entry name" value="ManC_GMP_beta-helix"/>
    <property type="match status" value="1"/>
</dbReference>
<dbReference type="InterPro" id="IPR051161">
    <property type="entry name" value="Mannose-6P_isomerase_type2"/>
</dbReference>
<evidence type="ECO:0000259" key="1">
    <source>
        <dbReference type="Pfam" id="PF00483"/>
    </source>
</evidence>
<accession>A0ABY3SDW0</accession>
<dbReference type="InterPro" id="IPR054566">
    <property type="entry name" value="ManC/GMP-like_b-helix"/>
</dbReference>
<organism evidence="3 4">
    <name type="scientific">Paenibacillus hexagrammi</name>
    <dbReference type="NCBI Taxonomy" id="2908839"/>
    <lineage>
        <taxon>Bacteria</taxon>
        <taxon>Bacillati</taxon>
        <taxon>Bacillota</taxon>
        <taxon>Bacilli</taxon>
        <taxon>Bacillales</taxon>
        <taxon>Paenibacillaceae</taxon>
        <taxon>Paenibacillus</taxon>
    </lineage>
</organism>
<dbReference type="PANTHER" id="PTHR46390">
    <property type="entry name" value="MANNOSE-1-PHOSPHATE GUANYLYLTRANSFERASE"/>
    <property type="match status" value="1"/>
</dbReference>
<evidence type="ECO:0000313" key="4">
    <source>
        <dbReference type="Proteomes" id="UP001649230"/>
    </source>
</evidence>
<protein>
    <submittedName>
        <fullName evidence="3">NTP transferase domain-containing protein</fullName>
    </submittedName>
</protein>
<dbReference type="SUPFAM" id="SSF53448">
    <property type="entry name" value="Nucleotide-diphospho-sugar transferases"/>
    <property type="match status" value="1"/>
</dbReference>
<dbReference type="InterPro" id="IPR049577">
    <property type="entry name" value="GMPP_N"/>
</dbReference>
<name>A0ABY3SDW0_9BACL</name>
<evidence type="ECO:0000259" key="2">
    <source>
        <dbReference type="Pfam" id="PF22640"/>
    </source>
</evidence>
<feature type="domain" description="Nucleotidyl transferase" evidence="1">
    <location>
        <begin position="2"/>
        <end position="273"/>
    </location>
</feature>
<dbReference type="InterPro" id="IPR005835">
    <property type="entry name" value="NTP_transferase_dom"/>
</dbReference>
<dbReference type="RefSeq" id="WP_235118456.1">
    <property type="nucleotide sequence ID" value="NZ_CP090978.1"/>
</dbReference>
<dbReference type="SUPFAM" id="SSF159283">
    <property type="entry name" value="Guanosine diphospho-D-mannose pyrophosphorylase/mannose-6-phosphate isomerase linker domain"/>
    <property type="match status" value="1"/>
</dbReference>
<feature type="domain" description="MannoseP isomerase/GMP-like beta-helix" evidence="2">
    <location>
        <begin position="289"/>
        <end position="334"/>
    </location>
</feature>
<dbReference type="Gene3D" id="3.90.550.10">
    <property type="entry name" value="Spore Coat Polysaccharide Biosynthesis Protein SpsA, Chain A"/>
    <property type="match status" value="1"/>
</dbReference>